<feature type="transmembrane region" description="Helical" evidence="1">
    <location>
        <begin position="211"/>
        <end position="228"/>
    </location>
</feature>
<dbReference type="RefSeq" id="WP_136824780.1">
    <property type="nucleotide sequence ID" value="NZ_SWBP01000001.1"/>
</dbReference>
<dbReference type="OrthoDB" id="773408at2"/>
<reference evidence="3 4" key="1">
    <citation type="submission" date="2019-04" db="EMBL/GenBank/DDBJ databases">
        <title>Pedobacter sp. AR-3-17 sp. nov., isolated from Arctic soil.</title>
        <authorList>
            <person name="Dahal R.H."/>
            <person name="Kim D.-U."/>
        </authorList>
    </citation>
    <scope>NUCLEOTIDE SEQUENCE [LARGE SCALE GENOMIC DNA]</scope>
    <source>
        <strain evidence="3 4">AR-3-17</strain>
    </source>
</reference>
<feature type="signal peptide" evidence="2">
    <location>
        <begin position="1"/>
        <end position="22"/>
    </location>
</feature>
<evidence type="ECO:0000313" key="4">
    <source>
        <dbReference type="Proteomes" id="UP000308181"/>
    </source>
</evidence>
<keyword evidence="4" id="KW-1185">Reference proteome</keyword>
<protein>
    <submittedName>
        <fullName evidence="3">Uncharacterized protein</fullName>
    </submittedName>
</protein>
<keyword evidence="1" id="KW-1133">Transmembrane helix</keyword>
<evidence type="ECO:0000256" key="1">
    <source>
        <dbReference type="SAM" id="Phobius"/>
    </source>
</evidence>
<keyword evidence="1" id="KW-0472">Membrane</keyword>
<feature type="transmembrane region" description="Helical" evidence="1">
    <location>
        <begin position="233"/>
        <end position="250"/>
    </location>
</feature>
<accession>A0A4V5P119</accession>
<evidence type="ECO:0000313" key="3">
    <source>
        <dbReference type="EMBL" id="TKC00571.1"/>
    </source>
</evidence>
<keyword evidence="1" id="KW-0812">Transmembrane</keyword>
<proteinExistence type="predicted"/>
<gene>
    <name evidence="3" type="ORF">FA046_02525</name>
</gene>
<dbReference type="Proteomes" id="UP000308181">
    <property type="component" value="Unassembled WGS sequence"/>
</dbReference>
<organism evidence="3 4">
    <name type="scientific">Pedobacter cryophilus</name>
    <dbReference type="NCBI Taxonomy" id="2571271"/>
    <lineage>
        <taxon>Bacteria</taxon>
        <taxon>Pseudomonadati</taxon>
        <taxon>Bacteroidota</taxon>
        <taxon>Sphingobacteriia</taxon>
        <taxon>Sphingobacteriales</taxon>
        <taxon>Sphingobacteriaceae</taxon>
        <taxon>Pedobacter</taxon>
    </lineage>
</organism>
<feature type="chain" id="PRO_5020243901" evidence="2">
    <location>
        <begin position="23"/>
        <end position="252"/>
    </location>
</feature>
<dbReference type="EMBL" id="SWBP01000001">
    <property type="protein sequence ID" value="TKC00571.1"/>
    <property type="molecule type" value="Genomic_DNA"/>
</dbReference>
<sequence length="252" mass="27792">MMVTLKKYSVSLFVLLIFSACRQNFEWVNINPDKLISASKSTPYQKGVRQVDLTLDLKEKEKRVYFESPEAYISAQPTAPVEVVKPKVTVKKSGKKKSDAPIKTTPVKALQPEVKVEKEKPVVKAKEVQDTSADKLNGALKIPVKDKKVIKEPAKKKVLAEPIANKTTEKPTNQVVSKDSSPSFQREPIIEDSSSTKSFEPMTNAKRGNNFLLAGLVLGVMGVILGLIFGKMAYLISIAGIIFALIGFLMKL</sequence>
<evidence type="ECO:0000256" key="2">
    <source>
        <dbReference type="SAM" id="SignalP"/>
    </source>
</evidence>
<comment type="caution">
    <text evidence="3">The sequence shown here is derived from an EMBL/GenBank/DDBJ whole genome shotgun (WGS) entry which is preliminary data.</text>
</comment>
<name>A0A4V5P119_9SPHI</name>
<keyword evidence="2" id="KW-0732">Signal</keyword>
<dbReference type="AlphaFoldDB" id="A0A4V5P119"/>
<dbReference type="PROSITE" id="PS51257">
    <property type="entry name" value="PROKAR_LIPOPROTEIN"/>
    <property type="match status" value="1"/>
</dbReference>